<reference evidence="1" key="2">
    <citation type="submission" date="2019-06" db="EMBL/GenBank/DDBJ databases">
        <title>Genomics analysis of Aphanomyces spp. identifies a new class of oomycete effector associated with host adaptation.</title>
        <authorList>
            <person name="Gaulin E."/>
        </authorList>
    </citation>
    <scope>NUCLEOTIDE SEQUENCE</scope>
    <source>
        <strain evidence="1">CBS 578.67</strain>
    </source>
</reference>
<dbReference type="EMBL" id="VJMH01000806">
    <property type="protein sequence ID" value="KAF0714385.1"/>
    <property type="molecule type" value="Genomic_DNA"/>
</dbReference>
<evidence type="ECO:0000313" key="3">
    <source>
        <dbReference type="Proteomes" id="UP000332933"/>
    </source>
</evidence>
<dbReference type="OrthoDB" id="10644197at2759"/>
<reference evidence="2 3" key="1">
    <citation type="submission" date="2019-03" db="EMBL/GenBank/DDBJ databases">
        <authorList>
            <person name="Gaulin E."/>
            <person name="Dumas B."/>
        </authorList>
    </citation>
    <scope>NUCLEOTIDE SEQUENCE [LARGE SCALE GENOMIC DNA]</scope>
    <source>
        <strain evidence="2">CBS 568.67</strain>
    </source>
</reference>
<organism evidence="2 3">
    <name type="scientific">Aphanomyces stellatus</name>
    <dbReference type="NCBI Taxonomy" id="120398"/>
    <lineage>
        <taxon>Eukaryota</taxon>
        <taxon>Sar</taxon>
        <taxon>Stramenopiles</taxon>
        <taxon>Oomycota</taxon>
        <taxon>Saprolegniomycetes</taxon>
        <taxon>Saprolegniales</taxon>
        <taxon>Verrucalvaceae</taxon>
        <taxon>Aphanomyces</taxon>
    </lineage>
</organism>
<dbReference type="EMBL" id="CAADRA010000806">
    <property type="protein sequence ID" value="VFT81037.1"/>
    <property type="molecule type" value="Genomic_DNA"/>
</dbReference>
<evidence type="ECO:0000313" key="2">
    <source>
        <dbReference type="EMBL" id="VFT81037.1"/>
    </source>
</evidence>
<dbReference type="Proteomes" id="UP000332933">
    <property type="component" value="Unassembled WGS sequence"/>
</dbReference>
<proteinExistence type="predicted"/>
<accession>A0A485KC67</accession>
<sequence length="154" mass="16145">MCDQAPANAATTANNDTTTSNECTWNSLPVGYDAVQTKCFAAANIPSVPTTKASLRALCAFPDCTSLFAMYEPLTCTLNGNPASTIAQTCTATKTAAPITTVATLAPSTGCRLQSTSMVVTSLLGLLYPAHGRQAPRQPIPAVRDWQARQDVCC</sequence>
<keyword evidence="3" id="KW-1185">Reference proteome</keyword>
<evidence type="ECO:0000313" key="1">
    <source>
        <dbReference type="EMBL" id="KAF0714385.1"/>
    </source>
</evidence>
<dbReference type="AlphaFoldDB" id="A0A485KC67"/>
<gene>
    <name evidence="2" type="primary">Aste57867_3893</name>
    <name evidence="1" type="ORF">As57867_003882</name>
    <name evidence="2" type="ORF">ASTE57867_3893</name>
</gene>
<name>A0A485KC67_9STRA</name>
<protein>
    <submittedName>
        <fullName evidence="2">Aste57867_3893 protein</fullName>
    </submittedName>
</protein>